<proteinExistence type="predicted"/>
<protein>
    <submittedName>
        <fullName evidence="2">DUF2064 domain-containing protein</fullName>
    </submittedName>
</protein>
<accession>A0ABV2WIG7</accession>
<evidence type="ECO:0000313" key="3">
    <source>
        <dbReference type="Proteomes" id="UP001550628"/>
    </source>
</evidence>
<dbReference type="EMBL" id="JBEYBF010000001">
    <property type="protein sequence ID" value="MEU1950676.1"/>
    <property type="molecule type" value="Genomic_DNA"/>
</dbReference>
<evidence type="ECO:0000313" key="2">
    <source>
        <dbReference type="EMBL" id="MEU1950676.1"/>
    </source>
</evidence>
<dbReference type="PANTHER" id="PTHR36529:SF1">
    <property type="entry name" value="GLYCOSYLTRANSFERASE"/>
    <property type="match status" value="1"/>
</dbReference>
<evidence type="ECO:0000256" key="1">
    <source>
        <dbReference type="SAM" id="MobiDB-lite"/>
    </source>
</evidence>
<dbReference type="Gene3D" id="3.90.550.10">
    <property type="entry name" value="Spore Coat Polysaccharide Biosynthesis Protein SpsA, Chain A"/>
    <property type="match status" value="1"/>
</dbReference>
<comment type="caution">
    <text evidence="2">The sequence shown here is derived from an EMBL/GenBank/DDBJ whole genome shotgun (WGS) entry which is preliminary data.</text>
</comment>
<dbReference type="SUPFAM" id="SSF53448">
    <property type="entry name" value="Nucleotide-diphospho-sugar transferases"/>
    <property type="match status" value="1"/>
</dbReference>
<keyword evidence="3" id="KW-1185">Reference proteome</keyword>
<reference evidence="2 3" key="1">
    <citation type="submission" date="2024-06" db="EMBL/GenBank/DDBJ databases">
        <title>The Natural Products Discovery Center: Release of the First 8490 Sequenced Strains for Exploring Actinobacteria Biosynthetic Diversity.</title>
        <authorList>
            <person name="Kalkreuter E."/>
            <person name="Kautsar S.A."/>
            <person name="Yang D."/>
            <person name="Bader C.D."/>
            <person name="Teijaro C.N."/>
            <person name="Fluegel L."/>
            <person name="Davis C.M."/>
            <person name="Simpson J.R."/>
            <person name="Lauterbach L."/>
            <person name="Steele A.D."/>
            <person name="Gui C."/>
            <person name="Meng S."/>
            <person name="Li G."/>
            <person name="Viehrig K."/>
            <person name="Ye F."/>
            <person name="Su P."/>
            <person name="Kiefer A.F."/>
            <person name="Nichols A."/>
            <person name="Cepeda A.J."/>
            <person name="Yan W."/>
            <person name="Fan B."/>
            <person name="Jiang Y."/>
            <person name="Adhikari A."/>
            <person name="Zheng C.-J."/>
            <person name="Schuster L."/>
            <person name="Cowan T.M."/>
            <person name="Smanski M.J."/>
            <person name="Chevrette M.G."/>
            <person name="De Carvalho L.P.S."/>
            <person name="Shen B."/>
        </authorList>
    </citation>
    <scope>NUCLEOTIDE SEQUENCE [LARGE SCALE GENOMIC DNA]</scope>
    <source>
        <strain evidence="2 3">NPDC019708</strain>
    </source>
</reference>
<feature type="region of interest" description="Disordered" evidence="1">
    <location>
        <begin position="1"/>
        <end position="20"/>
    </location>
</feature>
<organism evidence="2 3">
    <name type="scientific">Nocardia rhamnosiphila</name>
    <dbReference type="NCBI Taxonomy" id="426716"/>
    <lineage>
        <taxon>Bacteria</taxon>
        <taxon>Bacillati</taxon>
        <taxon>Actinomycetota</taxon>
        <taxon>Actinomycetes</taxon>
        <taxon>Mycobacteriales</taxon>
        <taxon>Nocardiaceae</taxon>
        <taxon>Nocardia</taxon>
    </lineage>
</organism>
<name>A0ABV2WIG7_9NOCA</name>
<dbReference type="InterPro" id="IPR029044">
    <property type="entry name" value="Nucleotide-diphossugar_trans"/>
</dbReference>
<dbReference type="Pfam" id="PF09837">
    <property type="entry name" value="DUF2064"/>
    <property type="match status" value="1"/>
</dbReference>
<sequence>MNRVAGSPAPGPDGDGRPGGAPVPVAVLVVAKAPVAGYAKTRLTPPLTPALAARLAAAALLDTLDAVRACPVAHRVVAFTGDLDAAEFGGEIARSLADFEVVPQRGPGFAVRLANAHADTARAGLPVLQIGMDTPQLGPRVLTHAARTLASGADALLGPATDGGWWGLGLSDPRAARLLAEVPMSTAATGDRTRGVLGAHGYRVGLLPALTDVDHYADALRVAAGCSGRFAAEVTALGATRAAR</sequence>
<dbReference type="InterPro" id="IPR018641">
    <property type="entry name" value="Trfase_1_rSAM/seldom-assoc"/>
</dbReference>
<dbReference type="PANTHER" id="PTHR36529">
    <property type="entry name" value="SLL1095 PROTEIN"/>
    <property type="match status" value="1"/>
</dbReference>
<dbReference type="Proteomes" id="UP001550628">
    <property type="component" value="Unassembled WGS sequence"/>
</dbReference>
<gene>
    <name evidence="2" type="ORF">ABZ510_02355</name>
</gene>